<reference evidence="2 3" key="1">
    <citation type="submission" date="2020-08" db="EMBL/GenBank/DDBJ databases">
        <title>Genomic Encyclopedia of Type Strains, Phase III (KMG-III): the genomes of soil and plant-associated and newly described type strains.</title>
        <authorList>
            <person name="Whitman W."/>
        </authorList>
    </citation>
    <scope>NUCLEOTIDE SEQUENCE [LARGE SCALE GENOMIC DNA]</scope>
    <source>
        <strain evidence="2 3">SFB5A</strain>
    </source>
</reference>
<dbReference type="InterPro" id="IPR010982">
    <property type="entry name" value="Lambda_DNA-bd_dom_sf"/>
</dbReference>
<keyword evidence="2" id="KW-0238">DNA-binding</keyword>
<dbReference type="Gene3D" id="1.10.260.40">
    <property type="entry name" value="lambda repressor-like DNA-binding domains"/>
    <property type="match status" value="1"/>
</dbReference>
<gene>
    <name evidence="2" type="ORF">GGE06_004863</name>
</gene>
<dbReference type="AlphaFoldDB" id="A0A7W7U2N1"/>
<keyword evidence="3" id="KW-1185">Reference proteome</keyword>
<comment type="caution">
    <text evidence="2">The sequence shown here is derived from an EMBL/GenBank/DDBJ whole genome shotgun (WGS) entry which is preliminary data.</text>
</comment>
<evidence type="ECO:0000313" key="2">
    <source>
        <dbReference type="EMBL" id="MBB4983917.1"/>
    </source>
</evidence>
<dbReference type="Gene3D" id="2.30.110.10">
    <property type="entry name" value="Electron Transport, Fmn-binding Protein, Chain A"/>
    <property type="match status" value="1"/>
</dbReference>
<feature type="domain" description="HTH cro/C1-type" evidence="1">
    <location>
        <begin position="16"/>
        <end position="70"/>
    </location>
</feature>
<dbReference type="InterPro" id="IPR012349">
    <property type="entry name" value="Split_barrel_FMN-bd"/>
</dbReference>
<evidence type="ECO:0000259" key="1">
    <source>
        <dbReference type="PROSITE" id="PS50943"/>
    </source>
</evidence>
<dbReference type="PROSITE" id="PS50943">
    <property type="entry name" value="HTH_CROC1"/>
    <property type="match status" value="1"/>
</dbReference>
<evidence type="ECO:0000313" key="3">
    <source>
        <dbReference type="Proteomes" id="UP000582643"/>
    </source>
</evidence>
<dbReference type="SMART" id="SM00530">
    <property type="entry name" value="HTH_XRE"/>
    <property type="match status" value="1"/>
</dbReference>
<dbReference type="RefSeq" id="WP_116164574.1">
    <property type="nucleotide sequence ID" value="NZ_JACHJY010000007.1"/>
</dbReference>
<accession>A0A7W7U2N1</accession>
<organism evidence="2 3">
    <name type="scientific">Streptomyces nymphaeiformis</name>
    <dbReference type="NCBI Taxonomy" id="2663842"/>
    <lineage>
        <taxon>Bacteria</taxon>
        <taxon>Bacillati</taxon>
        <taxon>Actinomycetota</taxon>
        <taxon>Actinomycetes</taxon>
        <taxon>Kitasatosporales</taxon>
        <taxon>Streptomycetaceae</taxon>
        <taxon>Streptomyces</taxon>
    </lineage>
</organism>
<name>A0A7W7U2N1_9ACTN</name>
<sequence length="231" mass="24859">MTPIDRHHMSDLGRRVEARRTRLGLSREEVAARAGSTPGYIGVLEQQLPSPGIEFLVRLANALETTVQDLTGYTAEVAPGTARAGRGARMHEIDEAECWALLDDHGVGRVAVTGDDGPEIFPLNYQVVGREILFVTAEHTPLARAAASGAEIAFEEDHVDEAFSQGWSVLLVGPVREVPDQDAARRLKNAVYSTPWAGAERDSVVLLSPRRVSGRRILTPGAPGTPSGPEP</sequence>
<dbReference type="GO" id="GO:0003677">
    <property type="term" value="F:DNA binding"/>
    <property type="evidence" value="ECO:0007669"/>
    <property type="project" value="UniProtKB-KW"/>
</dbReference>
<dbReference type="InterPro" id="IPR024747">
    <property type="entry name" value="Pyridox_Oxase-rel"/>
</dbReference>
<dbReference type="Proteomes" id="UP000582643">
    <property type="component" value="Unassembled WGS sequence"/>
</dbReference>
<dbReference type="Pfam" id="PF12900">
    <property type="entry name" value="Pyridox_ox_2"/>
    <property type="match status" value="1"/>
</dbReference>
<proteinExistence type="predicted"/>
<protein>
    <submittedName>
        <fullName evidence="2">Nitroimidazol reductase NimA-like FMN-containing flavoprotein (Pyridoxamine 5'-phosphate oxidase superfamily)/DNA-binding XRE family transcriptional regulator</fullName>
    </submittedName>
</protein>
<dbReference type="Pfam" id="PF01381">
    <property type="entry name" value="HTH_3"/>
    <property type="match status" value="1"/>
</dbReference>
<dbReference type="CDD" id="cd00093">
    <property type="entry name" value="HTH_XRE"/>
    <property type="match status" value="1"/>
</dbReference>
<dbReference type="SUPFAM" id="SSF50475">
    <property type="entry name" value="FMN-binding split barrel"/>
    <property type="match status" value="1"/>
</dbReference>
<dbReference type="InterPro" id="IPR001387">
    <property type="entry name" value="Cro/C1-type_HTH"/>
</dbReference>
<dbReference type="SUPFAM" id="SSF47413">
    <property type="entry name" value="lambda repressor-like DNA-binding domains"/>
    <property type="match status" value="1"/>
</dbReference>
<dbReference type="EMBL" id="JACHJY010000007">
    <property type="protein sequence ID" value="MBB4983917.1"/>
    <property type="molecule type" value="Genomic_DNA"/>
</dbReference>